<protein>
    <submittedName>
        <fullName evidence="1">Uncharacterized protein</fullName>
    </submittedName>
</protein>
<evidence type="ECO:0000313" key="2">
    <source>
        <dbReference type="Proteomes" id="UP000250235"/>
    </source>
</evidence>
<proteinExistence type="predicted"/>
<name>A0A2Z7BLZ9_9LAMI</name>
<keyword evidence="2" id="KW-1185">Reference proteome</keyword>
<dbReference type="AlphaFoldDB" id="A0A2Z7BLZ9"/>
<organism evidence="1 2">
    <name type="scientific">Dorcoceras hygrometricum</name>
    <dbReference type="NCBI Taxonomy" id="472368"/>
    <lineage>
        <taxon>Eukaryota</taxon>
        <taxon>Viridiplantae</taxon>
        <taxon>Streptophyta</taxon>
        <taxon>Embryophyta</taxon>
        <taxon>Tracheophyta</taxon>
        <taxon>Spermatophyta</taxon>
        <taxon>Magnoliopsida</taxon>
        <taxon>eudicotyledons</taxon>
        <taxon>Gunneridae</taxon>
        <taxon>Pentapetalae</taxon>
        <taxon>asterids</taxon>
        <taxon>lamiids</taxon>
        <taxon>Lamiales</taxon>
        <taxon>Gesneriaceae</taxon>
        <taxon>Didymocarpoideae</taxon>
        <taxon>Trichosporeae</taxon>
        <taxon>Loxocarpinae</taxon>
        <taxon>Dorcoceras</taxon>
    </lineage>
</organism>
<accession>A0A2Z7BLZ9</accession>
<gene>
    <name evidence="1" type="ORF">F511_23544</name>
</gene>
<reference evidence="1 2" key="1">
    <citation type="journal article" date="2015" name="Proc. Natl. Acad. Sci. U.S.A.">
        <title>The resurrection genome of Boea hygrometrica: A blueprint for survival of dehydration.</title>
        <authorList>
            <person name="Xiao L."/>
            <person name="Yang G."/>
            <person name="Zhang L."/>
            <person name="Yang X."/>
            <person name="Zhao S."/>
            <person name="Ji Z."/>
            <person name="Zhou Q."/>
            <person name="Hu M."/>
            <person name="Wang Y."/>
            <person name="Chen M."/>
            <person name="Xu Y."/>
            <person name="Jin H."/>
            <person name="Xiao X."/>
            <person name="Hu G."/>
            <person name="Bao F."/>
            <person name="Hu Y."/>
            <person name="Wan P."/>
            <person name="Li L."/>
            <person name="Deng X."/>
            <person name="Kuang T."/>
            <person name="Xiang C."/>
            <person name="Zhu J.K."/>
            <person name="Oliver M.J."/>
            <person name="He Y."/>
        </authorList>
    </citation>
    <scope>NUCLEOTIDE SEQUENCE [LARGE SCALE GENOMIC DNA]</scope>
    <source>
        <strain evidence="2">cv. XS01</strain>
    </source>
</reference>
<evidence type="ECO:0000313" key="1">
    <source>
        <dbReference type="EMBL" id="KZV35633.1"/>
    </source>
</evidence>
<dbReference type="Proteomes" id="UP000250235">
    <property type="component" value="Unassembled WGS sequence"/>
</dbReference>
<dbReference type="EMBL" id="KV004527">
    <property type="protein sequence ID" value="KZV35633.1"/>
    <property type="molecule type" value="Genomic_DNA"/>
</dbReference>
<sequence>MSTLKAVKSAQFVPSSLKYLNRVLKSRCNLRPNQPDLPWLGKTRQRLPGTESVPEHYSTLKQGLNWQGITYPKTHNNQRTIDQISPEILVHQQLHANFLKSFYSLKRVAIERQTLKESSATKIAQNNCNDQII</sequence>